<accession>A0A0V1GDR4</accession>
<dbReference type="AlphaFoldDB" id="A0A0V1GDR4"/>
<evidence type="ECO:0000313" key="1">
    <source>
        <dbReference type="EMBL" id="KRY96226.1"/>
    </source>
</evidence>
<gene>
    <name evidence="1" type="ORF">T11_11956</name>
</gene>
<dbReference type="Proteomes" id="UP000055024">
    <property type="component" value="Unassembled WGS sequence"/>
</dbReference>
<sequence>MSLLRTISEELEFPLADFLWDHFLEVLKSPYQPVVDFNSFVYNFLIFLFK</sequence>
<keyword evidence="2" id="KW-1185">Reference proteome</keyword>
<organism evidence="1 2">
    <name type="scientific">Trichinella zimbabwensis</name>
    <dbReference type="NCBI Taxonomy" id="268475"/>
    <lineage>
        <taxon>Eukaryota</taxon>
        <taxon>Metazoa</taxon>
        <taxon>Ecdysozoa</taxon>
        <taxon>Nematoda</taxon>
        <taxon>Enoplea</taxon>
        <taxon>Dorylaimia</taxon>
        <taxon>Trichinellida</taxon>
        <taxon>Trichinellidae</taxon>
        <taxon>Trichinella</taxon>
    </lineage>
</organism>
<dbReference type="EMBL" id="JYDP01003034">
    <property type="protein sequence ID" value="KRY96226.1"/>
    <property type="molecule type" value="Genomic_DNA"/>
</dbReference>
<comment type="caution">
    <text evidence="1">The sequence shown here is derived from an EMBL/GenBank/DDBJ whole genome shotgun (WGS) entry which is preliminary data.</text>
</comment>
<reference evidence="1 2" key="1">
    <citation type="submission" date="2015-01" db="EMBL/GenBank/DDBJ databases">
        <title>Evolution of Trichinella species and genotypes.</title>
        <authorList>
            <person name="Korhonen P.K."/>
            <person name="Edoardo P."/>
            <person name="Giuseppe L.R."/>
            <person name="Gasser R.B."/>
        </authorList>
    </citation>
    <scope>NUCLEOTIDE SEQUENCE [LARGE SCALE GENOMIC DNA]</scope>
    <source>
        <strain evidence="1">ISS1029</strain>
    </source>
</reference>
<protein>
    <submittedName>
        <fullName evidence="1">Uncharacterized protein</fullName>
    </submittedName>
</protein>
<evidence type="ECO:0000313" key="2">
    <source>
        <dbReference type="Proteomes" id="UP000055024"/>
    </source>
</evidence>
<proteinExistence type="predicted"/>
<name>A0A0V1GDR4_9BILA</name>